<comment type="similarity">
    <text evidence="1 3">Belongs to the thiolase-like superfamily. Beta-ketoacyl-ACP synthases family.</text>
</comment>
<dbReference type="GO" id="GO:0004315">
    <property type="term" value="F:3-oxoacyl-[acyl-carrier-protein] synthase activity"/>
    <property type="evidence" value="ECO:0007669"/>
    <property type="project" value="TreeGrafter"/>
</dbReference>
<evidence type="ECO:0000313" key="5">
    <source>
        <dbReference type="EMBL" id="ROS43367.1"/>
    </source>
</evidence>
<dbReference type="InterPro" id="IPR020841">
    <property type="entry name" value="PKS_Beta-ketoAc_synthase_dom"/>
</dbReference>
<dbReference type="Pfam" id="PF00109">
    <property type="entry name" value="ketoacyl-synt"/>
    <property type="match status" value="1"/>
</dbReference>
<evidence type="ECO:0000256" key="1">
    <source>
        <dbReference type="ARBA" id="ARBA00008467"/>
    </source>
</evidence>
<dbReference type="EMBL" id="RKHY01000001">
    <property type="protein sequence ID" value="ROS43367.1"/>
    <property type="molecule type" value="Genomic_DNA"/>
</dbReference>
<sequence length="425" mass="43805">MFPTQGAWKPVTVRGAGFALPGAGRPCHDYKEFADSVMAGSCAITPFELAGTPIRVAGQVPGTGAETLDLPDRLVSRLPRASRLAHTAVANALDHAELTAAEISRRDAVLIVTSFQFALQETAVLLDRFAEAGPAGVAFDYWSKVAPGSIASGLCTNLGLDIPTLTLTGGCSTSLRGFELAASMVARGEVEYAVVVGADTILEPLYLSATGYAGRSGHRASSISDDPADVRPHDAVQTGNAPAEGAAATVLTSTRNPGGGVDAAVEFIGFSSRNGGGNPMGLGDPKRCAADIRRLLAVGGVSLGDLAFFCDFAEGNRQLEDFLCETLVTLRAALADDAPLTLTSQEACYGHLPGAAGLLKVLASLVMLTENRVAPTANLVNPYPRLPARALAGSSERIADNGRRTAMTVGLSGGGDTTSLLLRLA</sequence>
<accession>A0A3N2H382</accession>
<dbReference type="Gene3D" id="3.40.47.10">
    <property type="match status" value="2"/>
</dbReference>
<dbReference type="RefSeq" id="WP_123685648.1">
    <property type="nucleotide sequence ID" value="NZ_RKHY01000001.1"/>
</dbReference>
<organism evidence="5 6">
    <name type="scientific">Amycolatopsis thermoflava</name>
    <dbReference type="NCBI Taxonomy" id="84480"/>
    <lineage>
        <taxon>Bacteria</taxon>
        <taxon>Bacillati</taxon>
        <taxon>Actinomycetota</taxon>
        <taxon>Actinomycetes</taxon>
        <taxon>Pseudonocardiales</taxon>
        <taxon>Pseudonocardiaceae</taxon>
        <taxon>Amycolatopsis</taxon>
        <taxon>Amycolatopsis methanolica group</taxon>
    </lineage>
</organism>
<dbReference type="Proteomes" id="UP000274843">
    <property type="component" value="Unassembled WGS sequence"/>
</dbReference>
<dbReference type="InterPro" id="IPR014031">
    <property type="entry name" value="Ketoacyl_synth_C"/>
</dbReference>
<evidence type="ECO:0000256" key="3">
    <source>
        <dbReference type="RuleBase" id="RU003694"/>
    </source>
</evidence>
<keyword evidence="2 3" id="KW-0808">Transferase</keyword>
<dbReference type="InterPro" id="IPR016039">
    <property type="entry name" value="Thiolase-like"/>
</dbReference>
<dbReference type="GeneID" id="301847058"/>
<name>A0A3N2H382_9PSEU</name>
<dbReference type="PANTHER" id="PTHR11712:SF336">
    <property type="entry name" value="3-OXOACYL-[ACYL-CARRIER-PROTEIN] SYNTHASE, MITOCHONDRIAL"/>
    <property type="match status" value="1"/>
</dbReference>
<keyword evidence="6" id="KW-1185">Reference proteome</keyword>
<dbReference type="Pfam" id="PF02801">
    <property type="entry name" value="Ketoacyl-synt_C"/>
    <property type="match status" value="1"/>
</dbReference>
<evidence type="ECO:0000313" key="6">
    <source>
        <dbReference type="Proteomes" id="UP000274843"/>
    </source>
</evidence>
<evidence type="ECO:0000259" key="4">
    <source>
        <dbReference type="PROSITE" id="PS52004"/>
    </source>
</evidence>
<comment type="caution">
    <text evidence="5">The sequence shown here is derived from an EMBL/GenBank/DDBJ whole genome shotgun (WGS) entry which is preliminary data.</text>
</comment>
<dbReference type="SUPFAM" id="SSF53901">
    <property type="entry name" value="Thiolase-like"/>
    <property type="match status" value="2"/>
</dbReference>
<protein>
    <submittedName>
        <fullName evidence="5">Act minimal PKS ketosynthase (KS/KS alpha)</fullName>
    </submittedName>
</protein>
<evidence type="ECO:0000256" key="2">
    <source>
        <dbReference type="ARBA" id="ARBA00022679"/>
    </source>
</evidence>
<reference evidence="5 6" key="1">
    <citation type="submission" date="2018-11" db="EMBL/GenBank/DDBJ databases">
        <title>Sequencing the genomes of 1000 actinobacteria strains.</title>
        <authorList>
            <person name="Klenk H.-P."/>
        </authorList>
    </citation>
    <scope>NUCLEOTIDE SEQUENCE [LARGE SCALE GENOMIC DNA]</scope>
    <source>
        <strain evidence="5 6">DSM 44348</strain>
    </source>
</reference>
<dbReference type="PROSITE" id="PS52004">
    <property type="entry name" value="KS3_2"/>
    <property type="match status" value="1"/>
</dbReference>
<proteinExistence type="inferred from homology"/>
<dbReference type="PANTHER" id="PTHR11712">
    <property type="entry name" value="POLYKETIDE SYNTHASE-RELATED"/>
    <property type="match status" value="1"/>
</dbReference>
<feature type="domain" description="Ketosynthase family 3 (KS3)" evidence="4">
    <location>
        <begin position="8"/>
        <end position="424"/>
    </location>
</feature>
<dbReference type="GO" id="GO:0006633">
    <property type="term" value="P:fatty acid biosynthetic process"/>
    <property type="evidence" value="ECO:0007669"/>
    <property type="project" value="TreeGrafter"/>
</dbReference>
<dbReference type="InterPro" id="IPR000794">
    <property type="entry name" value="Beta-ketoacyl_synthase"/>
</dbReference>
<dbReference type="InterPro" id="IPR014030">
    <property type="entry name" value="Ketoacyl_synth_N"/>
</dbReference>
<dbReference type="AlphaFoldDB" id="A0A3N2H382"/>
<gene>
    <name evidence="5" type="ORF">EDD35_5778</name>
</gene>